<feature type="chain" id="PRO_5004903904" evidence="2">
    <location>
        <begin position="39"/>
        <end position="211"/>
    </location>
</feature>
<feature type="compositionally biased region" description="Basic and acidic residues" evidence="1">
    <location>
        <begin position="67"/>
        <end position="94"/>
    </location>
</feature>
<feature type="signal peptide" evidence="2">
    <location>
        <begin position="1"/>
        <end position="38"/>
    </location>
</feature>
<feature type="compositionally biased region" description="Basic and acidic residues" evidence="1">
    <location>
        <begin position="183"/>
        <end position="193"/>
    </location>
</feature>
<keyword evidence="4" id="KW-1185">Reference proteome</keyword>
<protein>
    <submittedName>
        <fullName evidence="3">Uncharacterized protein</fullName>
    </submittedName>
</protein>
<accession>W7TU96</accession>
<gene>
    <name evidence="3" type="ORF">Naga_101009g3</name>
</gene>
<feature type="region of interest" description="Disordered" evidence="1">
    <location>
        <begin position="65"/>
        <end position="94"/>
    </location>
</feature>
<evidence type="ECO:0000313" key="3">
    <source>
        <dbReference type="EMBL" id="EWM23879.1"/>
    </source>
</evidence>
<comment type="caution">
    <text evidence="3">The sequence shown here is derived from an EMBL/GenBank/DDBJ whole genome shotgun (WGS) entry which is preliminary data.</text>
</comment>
<keyword evidence="2" id="KW-0732">Signal</keyword>
<sequence length="211" mass="23063">MQCPHKKKGLCTPPVVPSLFLLLFFLFLLLPHLPSTSAIKLFAWGGHQRQELSPALSPYLQEQEEAVQAHDHPCDGRSKRGRSRDDTGNRDATCRNKEFRGKTQTKTRTLAHVTCPYCLSATDDFFLYTPLSHSGASVPGTGAAPRGGPSLIGRGEGKEDDSAGEMQWPAVSTLPTSMSAGELARRLYKDKPWVTRGRGGGGGEAQEESWR</sequence>
<reference evidence="3 4" key="1">
    <citation type="journal article" date="2014" name="Mol. Plant">
        <title>Chromosome Scale Genome Assembly and Transcriptome Profiling of Nannochloropsis gaditana in Nitrogen Depletion.</title>
        <authorList>
            <person name="Corteggiani Carpinelli E."/>
            <person name="Telatin A."/>
            <person name="Vitulo N."/>
            <person name="Forcato C."/>
            <person name="D'Angelo M."/>
            <person name="Schiavon R."/>
            <person name="Vezzi A."/>
            <person name="Giacometti G.M."/>
            <person name="Morosinotto T."/>
            <person name="Valle G."/>
        </authorList>
    </citation>
    <scope>NUCLEOTIDE SEQUENCE [LARGE SCALE GENOMIC DNA]</scope>
    <source>
        <strain evidence="3 4">B-31</strain>
    </source>
</reference>
<dbReference type="Proteomes" id="UP000019335">
    <property type="component" value="Chromosome 15"/>
</dbReference>
<name>W7TU96_9STRA</name>
<evidence type="ECO:0000313" key="4">
    <source>
        <dbReference type="Proteomes" id="UP000019335"/>
    </source>
</evidence>
<feature type="region of interest" description="Disordered" evidence="1">
    <location>
        <begin position="136"/>
        <end position="211"/>
    </location>
</feature>
<dbReference type="AlphaFoldDB" id="W7TU96"/>
<organism evidence="3 4">
    <name type="scientific">Nannochloropsis gaditana</name>
    <dbReference type="NCBI Taxonomy" id="72520"/>
    <lineage>
        <taxon>Eukaryota</taxon>
        <taxon>Sar</taxon>
        <taxon>Stramenopiles</taxon>
        <taxon>Ochrophyta</taxon>
        <taxon>Eustigmatophyceae</taxon>
        <taxon>Eustigmatales</taxon>
        <taxon>Monodopsidaceae</taxon>
        <taxon>Nannochloropsis</taxon>
    </lineage>
</organism>
<proteinExistence type="predicted"/>
<evidence type="ECO:0000256" key="1">
    <source>
        <dbReference type="SAM" id="MobiDB-lite"/>
    </source>
</evidence>
<evidence type="ECO:0000256" key="2">
    <source>
        <dbReference type="SAM" id="SignalP"/>
    </source>
</evidence>
<dbReference type="EMBL" id="AZIL01001418">
    <property type="protein sequence ID" value="EWM23879.1"/>
    <property type="molecule type" value="Genomic_DNA"/>
</dbReference>